<keyword evidence="11" id="KW-1185">Reference proteome</keyword>
<dbReference type="InterPro" id="IPR036770">
    <property type="entry name" value="Ankyrin_rpt-contain_sf"/>
</dbReference>
<keyword evidence="10" id="KW-0675">Receptor</keyword>
<feature type="transmembrane region" description="Helical" evidence="8">
    <location>
        <begin position="859"/>
        <end position="882"/>
    </location>
</feature>
<accession>A0A2B4SST2</accession>
<evidence type="ECO:0000256" key="3">
    <source>
        <dbReference type="ARBA" id="ARBA00022737"/>
    </source>
</evidence>
<feature type="transmembrane region" description="Helical" evidence="8">
    <location>
        <begin position="699"/>
        <end position="716"/>
    </location>
</feature>
<evidence type="ECO:0000256" key="4">
    <source>
        <dbReference type="ARBA" id="ARBA00022989"/>
    </source>
</evidence>
<evidence type="ECO:0000256" key="5">
    <source>
        <dbReference type="ARBA" id="ARBA00023136"/>
    </source>
</evidence>
<feature type="compositionally biased region" description="Basic and acidic residues" evidence="7">
    <location>
        <begin position="611"/>
        <end position="621"/>
    </location>
</feature>
<sequence>MARRLMDYVQGRLRKIADVRNIKDILARDRDFRRELRCSECVVLIGSHQALSLIQNKQQEKEGDFITFDGKVIQEEFTENKELVRNRLIIIHFMERTENDWIPTGFDEKRLFHLEDGKVPLDGSPTLAHLEYRMKKILLEMKREDQELLERAEEKGNNEEKPQSEVVKQDDFFEDEFDREFWVKVRQKQSEGLSWSTAMNEVRVQRLIQRYKDNGKLDSEDPALVMIKTWPTSRKYKDNPDKLPGLEQLKAFASGNQYLFKILRNKVNRERKRCWRVYYENKVDGLCASRPRNWWKEVKQLCGSTKSTECDLKSKLHKDLVCEDAVLAEKVNQAFVSVMKDYSPLAVGAQVSADDDNPIVVTKQSVTRKLREVSTSRASGPDDIPNWVLKEYADILAVPIADILNASFSEITKFLVILLESELNSGNRYEMFRDVEDKTGKTLLHYAAELGFLHVTKTLVKKCPGLLALKTKAQLKPKKRRGLLPVELALIAENDEVAAYMIRMMWHERVQSLLSWRPGEMTDPQPSYFSFKSIIENPKMKKTVVAVLDQMVNPHWPHLPKRKDDYDNDDEEEGIEGAWTTIPDDPLDYHFYYHILDGDEGGRPPKIISSEGDKERDNESFSRRDKSCLHLIAKSNNKEALQHPVVRMLIKTKWNSFGHWFLSLHAALYVIYLLFLSYALIYGSTKLDPTQYRDAADSLQGFCEVVTLLMVVFYICEEINQMRKEWHSYFREWMNLFDWLGLVLILCIIPLRYTDNKAQWRVASLAFLFNFLRIFKFSCVTRTTGLYTKTLAKIIQEDVTRFMAVFAVVFLSFCGALFLSLQSSKQNQQFSGFEEVLLSGFRALSEQQPIAEDYSTFNWLSILLMLSYMGTVIVILLNILIAQMSTTYTQAKKIARLEYDVDRISLLTRMERFPFLNLRVKYYKEGDWISEIKLAKELLEFTEDRHHWESVEEKLDAISTFTFVAICRVLHPLIFVAKLAQFKKDCGTVLQPLSSSFVISEMGNADSTAKQKSQQKTDSQPEPPSSRGKTLSDTKNILLLHKSSAEQLKIVRNFCDALTTAANGGIRVRKLVNIADEKEDLKGLSWLEELNNVVLICLTSEAIAQLETILRDKQLADENGHLHGKVFSISFGEKMSSEWPPKGIDRVTLDARDFHFGFTDVEKLRPQDFEKSEKMNALVAAIKGTN</sequence>
<name>A0A2B4SST2_STYPI</name>
<evidence type="ECO:0000313" key="10">
    <source>
        <dbReference type="EMBL" id="PFX32143.1"/>
    </source>
</evidence>
<evidence type="ECO:0000256" key="7">
    <source>
        <dbReference type="SAM" id="MobiDB-lite"/>
    </source>
</evidence>
<feature type="region of interest" description="Disordered" evidence="7">
    <location>
        <begin position="1008"/>
        <end position="1031"/>
    </location>
</feature>
<dbReference type="GO" id="GO:0098703">
    <property type="term" value="P:calcium ion import across plasma membrane"/>
    <property type="evidence" value="ECO:0007669"/>
    <property type="project" value="TreeGrafter"/>
</dbReference>
<evidence type="ECO:0000256" key="6">
    <source>
        <dbReference type="SAM" id="Coils"/>
    </source>
</evidence>
<organism evidence="10 11">
    <name type="scientific">Stylophora pistillata</name>
    <name type="common">Smooth cauliflower coral</name>
    <dbReference type="NCBI Taxonomy" id="50429"/>
    <lineage>
        <taxon>Eukaryota</taxon>
        <taxon>Metazoa</taxon>
        <taxon>Cnidaria</taxon>
        <taxon>Anthozoa</taxon>
        <taxon>Hexacorallia</taxon>
        <taxon>Scleractinia</taxon>
        <taxon>Astrocoeniina</taxon>
        <taxon>Pocilloporidae</taxon>
        <taxon>Stylophora</taxon>
    </lineage>
</organism>
<dbReference type="Proteomes" id="UP000225706">
    <property type="component" value="Unassembled WGS sequence"/>
</dbReference>
<evidence type="ECO:0000256" key="1">
    <source>
        <dbReference type="ARBA" id="ARBA00004141"/>
    </source>
</evidence>
<dbReference type="InterPro" id="IPR024862">
    <property type="entry name" value="TRPV"/>
</dbReference>
<feature type="transmembrane region" description="Helical" evidence="8">
    <location>
        <begin position="657"/>
        <end position="679"/>
    </location>
</feature>
<feature type="transmembrane region" description="Helical" evidence="8">
    <location>
        <begin position="736"/>
        <end position="754"/>
    </location>
</feature>
<reference evidence="11" key="1">
    <citation type="journal article" date="2017" name="bioRxiv">
        <title>Comparative analysis of the genomes of Stylophora pistillata and Acropora digitifera provides evidence for extensive differences between species of corals.</title>
        <authorList>
            <person name="Voolstra C.R."/>
            <person name="Li Y."/>
            <person name="Liew Y.J."/>
            <person name="Baumgarten S."/>
            <person name="Zoccola D."/>
            <person name="Flot J.-F."/>
            <person name="Tambutte S."/>
            <person name="Allemand D."/>
            <person name="Aranda M."/>
        </authorList>
    </citation>
    <scope>NUCLEOTIDE SEQUENCE [LARGE SCALE GENOMIC DNA]</scope>
</reference>
<keyword evidence="3" id="KW-0677">Repeat</keyword>
<feature type="transmembrane region" description="Helical" evidence="8">
    <location>
        <begin position="760"/>
        <end position="781"/>
    </location>
</feature>
<evidence type="ECO:0000256" key="2">
    <source>
        <dbReference type="ARBA" id="ARBA00022692"/>
    </source>
</evidence>
<dbReference type="OrthoDB" id="5980322at2759"/>
<keyword evidence="5 8" id="KW-0472">Membrane</keyword>
<feature type="transmembrane region" description="Helical" evidence="8">
    <location>
        <begin position="802"/>
        <end position="821"/>
    </location>
</feature>
<keyword evidence="6" id="KW-0175">Coiled coil</keyword>
<comment type="caution">
    <text evidence="10">The sequence shown here is derived from an EMBL/GenBank/DDBJ whole genome shotgun (WGS) entry which is preliminary data.</text>
</comment>
<comment type="subcellular location">
    <subcellularLocation>
        <location evidence="1">Membrane</location>
        <topology evidence="1">Multi-pass membrane protein</topology>
    </subcellularLocation>
</comment>
<keyword evidence="2 8" id="KW-0812">Transmembrane</keyword>
<gene>
    <name evidence="10" type="primary">Trpv5</name>
    <name evidence="10" type="ORF">AWC38_SpisGene2940</name>
</gene>
<dbReference type="PANTHER" id="PTHR10582:SF2">
    <property type="entry name" value="INACTIVE"/>
    <property type="match status" value="1"/>
</dbReference>
<dbReference type="Pfam" id="PF00520">
    <property type="entry name" value="Ion_trans"/>
    <property type="match status" value="1"/>
</dbReference>
<dbReference type="GO" id="GO:0005886">
    <property type="term" value="C:plasma membrane"/>
    <property type="evidence" value="ECO:0007669"/>
    <property type="project" value="TreeGrafter"/>
</dbReference>
<dbReference type="EMBL" id="LSMT01000026">
    <property type="protein sequence ID" value="PFX32143.1"/>
    <property type="molecule type" value="Genomic_DNA"/>
</dbReference>
<dbReference type="PANTHER" id="PTHR10582">
    <property type="entry name" value="TRANSIENT RECEPTOR POTENTIAL ION CHANNEL PROTEIN"/>
    <property type="match status" value="1"/>
</dbReference>
<evidence type="ECO:0000256" key="8">
    <source>
        <dbReference type="SAM" id="Phobius"/>
    </source>
</evidence>
<feature type="region of interest" description="Disordered" evidence="7">
    <location>
        <begin position="602"/>
        <end position="621"/>
    </location>
</feature>
<evidence type="ECO:0000259" key="9">
    <source>
        <dbReference type="Pfam" id="PF00520"/>
    </source>
</evidence>
<feature type="domain" description="Ion transport" evidence="9">
    <location>
        <begin position="673"/>
        <end position="893"/>
    </location>
</feature>
<feature type="compositionally biased region" description="Polar residues" evidence="7">
    <location>
        <begin position="1008"/>
        <end position="1020"/>
    </location>
</feature>
<protein>
    <submittedName>
        <fullName evidence="10">Transient receptor potential cation channel subfamily V member 5</fullName>
    </submittedName>
</protein>
<dbReference type="Gene3D" id="1.25.40.20">
    <property type="entry name" value="Ankyrin repeat-containing domain"/>
    <property type="match status" value="1"/>
</dbReference>
<dbReference type="AlphaFoldDB" id="A0A2B4SST2"/>
<proteinExistence type="predicted"/>
<evidence type="ECO:0000313" key="11">
    <source>
        <dbReference type="Proteomes" id="UP000225706"/>
    </source>
</evidence>
<keyword evidence="4 8" id="KW-1133">Transmembrane helix</keyword>
<feature type="coiled-coil region" evidence="6">
    <location>
        <begin position="127"/>
        <end position="155"/>
    </location>
</feature>
<dbReference type="GO" id="GO:0005262">
    <property type="term" value="F:calcium channel activity"/>
    <property type="evidence" value="ECO:0007669"/>
    <property type="project" value="TreeGrafter"/>
</dbReference>
<dbReference type="InterPro" id="IPR005821">
    <property type="entry name" value="Ion_trans_dom"/>
</dbReference>
<dbReference type="SUPFAM" id="SSF48403">
    <property type="entry name" value="Ankyrin repeat"/>
    <property type="match status" value="1"/>
</dbReference>